<feature type="domain" description="C-type lectin" evidence="3">
    <location>
        <begin position="421"/>
        <end position="525"/>
    </location>
</feature>
<name>A0AAD8C2B0_BIOPF</name>
<dbReference type="CDD" id="cd00037">
    <property type="entry name" value="CLECT"/>
    <property type="match status" value="1"/>
</dbReference>
<keyword evidence="5" id="KW-1185">Reference proteome</keyword>
<evidence type="ECO:0000313" key="4">
    <source>
        <dbReference type="EMBL" id="KAK0065216.1"/>
    </source>
</evidence>
<dbReference type="AlphaFoldDB" id="A0AAD8C2B0"/>
<dbReference type="EMBL" id="JASAOG010000014">
    <property type="protein sequence ID" value="KAK0065216.1"/>
    <property type="molecule type" value="Genomic_DNA"/>
</dbReference>
<reference evidence="4" key="1">
    <citation type="journal article" date="2023" name="PLoS Negl. Trop. Dis.">
        <title>A genome sequence for Biomphalaria pfeifferi, the major vector snail for the human-infecting parasite Schistosoma mansoni.</title>
        <authorList>
            <person name="Bu L."/>
            <person name="Lu L."/>
            <person name="Laidemitt M.R."/>
            <person name="Zhang S.M."/>
            <person name="Mutuku M."/>
            <person name="Mkoji G."/>
            <person name="Steinauer M."/>
            <person name="Loker E.S."/>
        </authorList>
    </citation>
    <scope>NUCLEOTIDE SEQUENCE</scope>
    <source>
        <strain evidence="4">KasaAsao</strain>
    </source>
</reference>
<organism evidence="4 5">
    <name type="scientific">Biomphalaria pfeifferi</name>
    <name type="common">Bloodfluke planorb</name>
    <name type="synonym">Freshwater snail</name>
    <dbReference type="NCBI Taxonomy" id="112525"/>
    <lineage>
        <taxon>Eukaryota</taxon>
        <taxon>Metazoa</taxon>
        <taxon>Spiralia</taxon>
        <taxon>Lophotrochozoa</taxon>
        <taxon>Mollusca</taxon>
        <taxon>Gastropoda</taxon>
        <taxon>Heterobranchia</taxon>
        <taxon>Euthyneura</taxon>
        <taxon>Panpulmonata</taxon>
        <taxon>Hygrophila</taxon>
        <taxon>Lymnaeoidea</taxon>
        <taxon>Planorbidae</taxon>
        <taxon>Biomphalaria</taxon>
    </lineage>
</organism>
<keyword evidence="1" id="KW-0175">Coiled coil</keyword>
<dbReference type="PROSITE" id="PS50041">
    <property type="entry name" value="C_TYPE_LECTIN_2"/>
    <property type="match status" value="1"/>
</dbReference>
<evidence type="ECO:0000313" key="5">
    <source>
        <dbReference type="Proteomes" id="UP001233172"/>
    </source>
</evidence>
<keyword evidence="2" id="KW-0732">Signal</keyword>
<gene>
    <name evidence="4" type="ORF">Bpfe_005242</name>
</gene>
<proteinExistence type="predicted"/>
<evidence type="ECO:0000259" key="3">
    <source>
        <dbReference type="PROSITE" id="PS50041"/>
    </source>
</evidence>
<dbReference type="Gene3D" id="3.10.100.10">
    <property type="entry name" value="Mannose-Binding Protein A, subunit A"/>
    <property type="match status" value="1"/>
</dbReference>
<accession>A0AAD8C2B0</accession>
<dbReference type="Pfam" id="PF00059">
    <property type="entry name" value="Lectin_C"/>
    <property type="match status" value="1"/>
</dbReference>
<dbReference type="InterPro" id="IPR001304">
    <property type="entry name" value="C-type_lectin-like"/>
</dbReference>
<evidence type="ECO:0000256" key="1">
    <source>
        <dbReference type="SAM" id="Coils"/>
    </source>
</evidence>
<comment type="caution">
    <text evidence="4">The sequence shown here is derived from an EMBL/GenBank/DDBJ whole genome shotgun (WGS) entry which is preliminary data.</text>
</comment>
<feature type="signal peptide" evidence="2">
    <location>
        <begin position="1"/>
        <end position="19"/>
    </location>
</feature>
<evidence type="ECO:0000256" key="2">
    <source>
        <dbReference type="SAM" id="SignalP"/>
    </source>
</evidence>
<protein>
    <submittedName>
        <fullName evidence="4">C-type lectin-related protein 1</fullName>
    </submittedName>
</protein>
<dbReference type="SMART" id="SM00034">
    <property type="entry name" value="CLECT"/>
    <property type="match status" value="1"/>
</dbReference>
<feature type="coiled-coil region" evidence="1">
    <location>
        <begin position="302"/>
        <end position="339"/>
    </location>
</feature>
<dbReference type="InterPro" id="IPR016186">
    <property type="entry name" value="C-type_lectin-like/link_sf"/>
</dbReference>
<feature type="chain" id="PRO_5041991271" evidence="2">
    <location>
        <begin position="20"/>
        <end position="548"/>
    </location>
</feature>
<reference evidence="4" key="2">
    <citation type="submission" date="2023-04" db="EMBL/GenBank/DDBJ databases">
        <authorList>
            <person name="Bu L."/>
            <person name="Lu L."/>
            <person name="Laidemitt M.R."/>
            <person name="Zhang S.M."/>
            <person name="Mutuku M."/>
            <person name="Mkoji G."/>
            <person name="Steinauer M."/>
            <person name="Loker E.S."/>
        </authorList>
    </citation>
    <scope>NUCLEOTIDE SEQUENCE</scope>
    <source>
        <strain evidence="4">KasaAsao</strain>
        <tissue evidence="4">Whole Snail</tissue>
    </source>
</reference>
<dbReference type="InterPro" id="IPR016187">
    <property type="entry name" value="CTDL_fold"/>
</dbReference>
<dbReference type="SUPFAM" id="SSF56436">
    <property type="entry name" value="C-type lectin-like"/>
    <property type="match status" value="1"/>
</dbReference>
<dbReference type="Proteomes" id="UP001233172">
    <property type="component" value="Unassembled WGS sequence"/>
</dbReference>
<sequence length="548" mass="62171">MKLLLRFVICAFIAKFSKSELLIDVQPDVISPELTSQLLVNCSVSDDLVPGFNAINSLSLSSYNETNKKFDVLLLLDTQKLSLQQLFQFQNAQISFGNLYVALLLYNPTESDARVYRCNVKGDTSFGKNISIVAKKTVELRGNVTALVEEIRCLKKNYENDLCSLKRDGNGLCSLKRDGNGLCSLKRDGNGLCSLKRDDLNGKNNQKSNGVIAMISGDQPIVRTGPDIISPSIKGELYHNISKVSFLQITWRKPTVLESGKYFCGAHVKISEKKIDRLNRMLTTTVERPTIDDLFRIVLDFKKLADEQKQSLNDNEQKLKKMEEDLISNQQNMSTFREETKKLVAELSNSHIEWKGKIDKALDNQVLFNSNTKVSLWQTHQQDAHISELQTENGTMKQLQNISNFTLSALTNRIFIETAQYNGTVYLLSNVGLTDNIRYAQTICEVVGGYLVEVNTDAEFTFLRNFLQTITPPLVFIYTGGTDEGHEGVWINRYSQTSMKTFWAPKEPTSSVNQNCQTFWKKYDWYMDDLECNYKTVSESGFMCEISE</sequence>